<comment type="similarity">
    <text evidence="2">Belongs to the methyl-accepting chemotaxis (MCP) protein family.</text>
</comment>
<evidence type="ECO:0000256" key="2">
    <source>
        <dbReference type="ARBA" id="ARBA00029447"/>
    </source>
</evidence>
<evidence type="ECO:0000313" key="7">
    <source>
        <dbReference type="EMBL" id="ABO48932.1"/>
    </source>
</evidence>
<gene>
    <name evidence="7" type="ordered locus">Dred_0384</name>
</gene>
<dbReference type="SUPFAM" id="SSF58104">
    <property type="entry name" value="Methyl-accepting chemotaxis protein (MCP) signaling domain"/>
    <property type="match status" value="1"/>
</dbReference>
<sequence>MKSIKFIIVTITISITVLIFAAQTGLGFYHFKSILSTQIESSLKTDVEKEAGFLNGKLDNVGKLARILAADLESLPQYNIELYEPIIKKYIQEEDLALGSGYWLEPFIYNEQTEYYGPYIYKDNGNLQLTLDYSNQEYNYFQYDWYKNALNSDKKLCWSEPYLDTVTNLTMMTISSSIKKDGRLIGATTVDVELKELQDYVSKIKVGQRGYAFIITSSGYYMAHRDESKNLKVKITEEKDPQVQAMGNTIINATVSGTTENSINNSKYMVSYAPIGQTGMKLVMVLPKEEATSVLAKFYTTNGISLLIALILFSVVLFLFINKVLTAPLKLIVLEAQRISGGDLTIDAQGKLNRLSLLKNEIGQLAEAFQVMSHNVREIVSQIIDKSNTLAASSQQLNANAQQTSAGANETAVTITKIASTVGTVSENSQEVSQQAGQVVDYANNGYQGIKSINKQMDIISSGSLQVNHSVVSTNNSINKINQFVEVIMKIADQTNLLALNAAIESARAGEAGKGFAVVADEVRKLAENTSQSTKEIQQLISEIAVESQNAVKAIEESEKEVRKGNEIVNEVGNSFTEIITAINNLNEQIKHIALSTEQLNSGVENVAATTEEQTAAIEEVSATSTQLSVIAEELTKLTNRFKI</sequence>
<evidence type="ECO:0000259" key="5">
    <source>
        <dbReference type="PROSITE" id="PS50111"/>
    </source>
</evidence>
<organism evidence="7 8">
    <name type="scientific">Desulforamulus reducens (strain ATCC BAA-1160 / DSM 100696 / MI-1)</name>
    <name type="common">Desulfotomaculum reducens</name>
    <dbReference type="NCBI Taxonomy" id="349161"/>
    <lineage>
        <taxon>Bacteria</taxon>
        <taxon>Bacillati</taxon>
        <taxon>Bacillota</taxon>
        <taxon>Clostridia</taxon>
        <taxon>Eubacteriales</taxon>
        <taxon>Peptococcaceae</taxon>
        <taxon>Desulforamulus</taxon>
    </lineage>
</organism>
<dbReference type="PROSITE" id="PS50111">
    <property type="entry name" value="CHEMOTAXIS_TRANSDUC_2"/>
    <property type="match status" value="1"/>
</dbReference>
<proteinExistence type="inferred from homology"/>
<dbReference type="Pfam" id="PF22673">
    <property type="entry name" value="MCP-like_PDC_1"/>
    <property type="match status" value="1"/>
</dbReference>
<dbReference type="HOGENOM" id="CLU_000445_107_19_9"/>
<dbReference type="Pfam" id="PF00015">
    <property type="entry name" value="MCPsignal"/>
    <property type="match status" value="1"/>
</dbReference>
<dbReference type="PANTHER" id="PTHR32089">
    <property type="entry name" value="METHYL-ACCEPTING CHEMOTAXIS PROTEIN MCPB"/>
    <property type="match status" value="1"/>
</dbReference>
<dbReference type="SUPFAM" id="SSF103190">
    <property type="entry name" value="Sensory domain-like"/>
    <property type="match status" value="1"/>
</dbReference>
<name>A4J1H9_DESRM</name>
<dbReference type="PANTHER" id="PTHR32089:SF112">
    <property type="entry name" value="LYSOZYME-LIKE PROTEIN-RELATED"/>
    <property type="match status" value="1"/>
</dbReference>
<keyword evidence="8" id="KW-1185">Reference proteome</keyword>
<dbReference type="CDD" id="cd06225">
    <property type="entry name" value="HAMP"/>
    <property type="match status" value="1"/>
</dbReference>
<dbReference type="RefSeq" id="WP_011876770.1">
    <property type="nucleotide sequence ID" value="NC_009253.1"/>
</dbReference>
<reference evidence="7 8" key="1">
    <citation type="submission" date="2007-03" db="EMBL/GenBank/DDBJ databases">
        <title>Complete sequence of Desulfotomaculum reducens MI-1.</title>
        <authorList>
            <consortium name="US DOE Joint Genome Institute"/>
            <person name="Copeland A."/>
            <person name="Lucas S."/>
            <person name="Lapidus A."/>
            <person name="Barry K."/>
            <person name="Detter J.C."/>
            <person name="Glavina del Rio T."/>
            <person name="Hammon N."/>
            <person name="Israni S."/>
            <person name="Dalin E."/>
            <person name="Tice H."/>
            <person name="Pitluck S."/>
            <person name="Sims D."/>
            <person name="Brettin T."/>
            <person name="Bruce D."/>
            <person name="Han C."/>
            <person name="Tapia R."/>
            <person name="Schmutz J."/>
            <person name="Larimer F."/>
            <person name="Land M."/>
            <person name="Hauser L."/>
            <person name="Kyrpides N."/>
            <person name="Kim E."/>
            <person name="Tebo B.M."/>
            <person name="Richardson P."/>
        </authorList>
    </citation>
    <scope>NUCLEOTIDE SEQUENCE [LARGE SCALE GENOMIC DNA]</scope>
    <source>
        <strain evidence="7 8">MI-1</strain>
    </source>
</reference>
<dbReference type="STRING" id="349161.Dred_0384"/>
<dbReference type="Pfam" id="PF00672">
    <property type="entry name" value="HAMP"/>
    <property type="match status" value="1"/>
</dbReference>
<evidence type="ECO:0000313" key="8">
    <source>
        <dbReference type="Proteomes" id="UP000001556"/>
    </source>
</evidence>
<keyword evidence="1 3" id="KW-0807">Transducer</keyword>
<dbReference type="GO" id="GO:0016020">
    <property type="term" value="C:membrane"/>
    <property type="evidence" value="ECO:0007669"/>
    <property type="project" value="InterPro"/>
</dbReference>
<dbReference type="Proteomes" id="UP000001556">
    <property type="component" value="Chromosome"/>
</dbReference>
<dbReference type="eggNOG" id="COG0840">
    <property type="taxonomic scope" value="Bacteria"/>
</dbReference>
<evidence type="ECO:0000259" key="6">
    <source>
        <dbReference type="PROSITE" id="PS50885"/>
    </source>
</evidence>
<dbReference type="InterPro" id="IPR029151">
    <property type="entry name" value="Sensor-like_sf"/>
</dbReference>
<dbReference type="AlphaFoldDB" id="A4J1H9"/>
<dbReference type="EMBL" id="CP000612">
    <property type="protein sequence ID" value="ABO48932.1"/>
    <property type="molecule type" value="Genomic_DNA"/>
</dbReference>
<protein>
    <submittedName>
        <fullName evidence="7">Methyl-accepting chemotaxis sensory transducer</fullName>
    </submittedName>
</protein>
<feature type="transmembrane region" description="Helical" evidence="4">
    <location>
        <begin position="303"/>
        <end position="321"/>
    </location>
</feature>
<dbReference type="KEGG" id="drm:Dred_0384"/>
<keyword evidence="4" id="KW-0472">Membrane</keyword>
<dbReference type="SMART" id="SM00283">
    <property type="entry name" value="MA"/>
    <property type="match status" value="1"/>
</dbReference>
<evidence type="ECO:0000256" key="1">
    <source>
        <dbReference type="ARBA" id="ARBA00023224"/>
    </source>
</evidence>
<accession>A4J1H9</accession>
<dbReference type="SMART" id="SM00304">
    <property type="entry name" value="HAMP"/>
    <property type="match status" value="1"/>
</dbReference>
<dbReference type="InterPro" id="IPR004089">
    <property type="entry name" value="MCPsignal_dom"/>
</dbReference>
<feature type="domain" description="Methyl-accepting transducer" evidence="5">
    <location>
        <begin position="379"/>
        <end position="629"/>
    </location>
</feature>
<dbReference type="OrthoDB" id="9760371at2"/>
<dbReference type="PROSITE" id="PS50885">
    <property type="entry name" value="HAMP"/>
    <property type="match status" value="1"/>
</dbReference>
<keyword evidence="4" id="KW-1133">Transmembrane helix</keyword>
<dbReference type="Gene3D" id="3.30.450.20">
    <property type="entry name" value="PAS domain"/>
    <property type="match status" value="2"/>
</dbReference>
<evidence type="ECO:0000256" key="4">
    <source>
        <dbReference type="SAM" id="Phobius"/>
    </source>
</evidence>
<dbReference type="CDD" id="cd12913">
    <property type="entry name" value="PDC1_MCP_like"/>
    <property type="match status" value="1"/>
</dbReference>
<dbReference type="CDD" id="cd12912">
    <property type="entry name" value="PDC2_MCP_like"/>
    <property type="match status" value="1"/>
</dbReference>
<dbReference type="InterPro" id="IPR003660">
    <property type="entry name" value="HAMP_dom"/>
</dbReference>
<dbReference type="Gene3D" id="1.10.287.950">
    <property type="entry name" value="Methyl-accepting chemotaxis protein"/>
    <property type="match status" value="1"/>
</dbReference>
<dbReference type="CDD" id="cd11386">
    <property type="entry name" value="MCP_signal"/>
    <property type="match status" value="1"/>
</dbReference>
<feature type="domain" description="HAMP" evidence="6">
    <location>
        <begin position="323"/>
        <end position="381"/>
    </location>
</feature>
<dbReference type="GO" id="GO:0007165">
    <property type="term" value="P:signal transduction"/>
    <property type="evidence" value="ECO:0007669"/>
    <property type="project" value="UniProtKB-KW"/>
</dbReference>
<evidence type="ECO:0000256" key="3">
    <source>
        <dbReference type="PROSITE-ProRule" id="PRU00284"/>
    </source>
</evidence>
<keyword evidence="4" id="KW-0812">Transmembrane</keyword>